<reference evidence="2" key="1">
    <citation type="journal article" date="2023" name="Nat. Plants">
        <title>Single-cell RNA sequencing provides a high-resolution roadmap for understanding the multicellular compartmentation of specialized metabolism.</title>
        <authorList>
            <person name="Sun S."/>
            <person name="Shen X."/>
            <person name="Li Y."/>
            <person name="Li Y."/>
            <person name="Wang S."/>
            <person name="Li R."/>
            <person name="Zhang H."/>
            <person name="Shen G."/>
            <person name="Guo B."/>
            <person name="Wei J."/>
            <person name="Xu J."/>
            <person name="St-Pierre B."/>
            <person name="Chen S."/>
            <person name="Sun C."/>
        </authorList>
    </citation>
    <scope>NUCLEOTIDE SEQUENCE [LARGE SCALE GENOMIC DNA]</scope>
</reference>
<proteinExistence type="predicted"/>
<dbReference type="EMBL" id="CM044707">
    <property type="protein sequence ID" value="KAI5652962.1"/>
    <property type="molecule type" value="Genomic_DNA"/>
</dbReference>
<evidence type="ECO:0000313" key="1">
    <source>
        <dbReference type="EMBL" id="KAI5652962.1"/>
    </source>
</evidence>
<keyword evidence="2" id="KW-1185">Reference proteome</keyword>
<sequence>MIGSTLLSLFSLVRVNVTRIIISTEDKLPTQSHQRGTSDPSRMNLNETLRSIQQSIEKLVRDVEDLKKGKSSATMEQRVGDNLGGFNSPHNQRPYDNVSNYGYHDMPVKNSHPFHEGGYQGRPLVRGGRKGSLGGRGYYRPQEQYPRHEAWHDDNLYEDYVANLNVGQAYHGGYYCNEQGDKTLDKIKWKVPSFKGESDPNHQIDLVLGRMLQNRPAHRNPLEETKELRRKVEELLSKAITLLSLLCKPKFLVLRCLKNDLGKDLDPIQQPKEDSYHYQRTYENVPPYGYNDMPVQNSYSFHVGEYQGR</sequence>
<dbReference type="Proteomes" id="UP001060085">
    <property type="component" value="Linkage Group LG07"/>
</dbReference>
<evidence type="ECO:0000313" key="2">
    <source>
        <dbReference type="Proteomes" id="UP001060085"/>
    </source>
</evidence>
<organism evidence="1 2">
    <name type="scientific">Catharanthus roseus</name>
    <name type="common">Madagascar periwinkle</name>
    <name type="synonym">Vinca rosea</name>
    <dbReference type="NCBI Taxonomy" id="4058"/>
    <lineage>
        <taxon>Eukaryota</taxon>
        <taxon>Viridiplantae</taxon>
        <taxon>Streptophyta</taxon>
        <taxon>Embryophyta</taxon>
        <taxon>Tracheophyta</taxon>
        <taxon>Spermatophyta</taxon>
        <taxon>Magnoliopsida</taxon>
        <taxon>eudicotyledons</taxon>
        <taxon>Gunneridae</taxon>
        <taxon>Pentapetalae</taxon>
        <taxon>asterids</taxon>
        <taxon>lamiids</taxon>
        <taxon>Gentianales</taxon>
        <taxon>Apocynaceae</taxon>
        <taxon>Rauvolfioideae</taxon>
        <taxon>Vinceae</taxon>
        <taxon>Catharanthinae</taxon>
        <taxon>Catharanthus</taxon>
    </lineage>
</organism>
<comment type="caution">
    <text evidence="1">The sequence shown here is derived from an EMBL/GenBank/DDBJ whole genome shotgun (WGS) entry which is preliminary data.</text>
</comment>
<gene>
    <name evidence="1" type="ORF">M9H77_30149</name>
</gene>
<name>A0ACB9ZWG1_CATRO</name>
<accession>A0ACB9ZWG1</accession>
<protein>
    <submittedName>
        <fullName evidence="1">Uncharacterized protein</fullName>
    </submittedName>
</protein>